<evidence type="ECO:0000313" key="12">
    <source>
        <dbReference type="Proteomes" id="UP000215616"/>
    </source>
</evidence>
<evidence type="ECO:0000313" key="11">
    <source>
        <dbReference type="EMBL" id="OYX06484.1"/>
    </source>
</evidence>
<dbReference type="Gene3D" id="3.60.110.10">
    <property type="entry name" value="Carbon-nitrogen hydrolase"/>
    <property type="match status" value="1"/>
</dbReference>
<feature type="transmembrane region" description="Helical" evidence="9">
    <location>
        <begin position="60"/>
        <end position="80"/>
    </location>
</feature>
<comment type="caution">
    <text evidence="11">The sequence shown here is derived from an EMBL/GenBank/DDBJ whole genome shotgun (WGS) entry which is preliminary data.</text>
</comment>
<dbReference type="GO" id="GO:0042158">
    <property type="term" value="P:lipoprotein biosynthetic process"/>
    <property type="evidence" value="ECO:0007669"/>
    <property type="project" value="UniProtKB-UniRule"/>
</dbReference>
<gene>
    <name evidence="9" type="primary">lnt</name>
    <name evidence="11" type="ORF">B7Z12_00365</name>
</gene>
<dbReference type="CDD" id="cd07571">
    <property type="entry name" value="ALP_N-acyl_transferase"/>
    <property type="match status" value="1"/>
</dbReference>
<evidence type="ECO:0000259" key="10">
    <source>
        <dbReference type="PROSITE" id="PS50263"/>
    </source>
</evidence>
<dbReference type="PROSITE" id="PS50263">
    <property type="entry name" value="CN_HYDROLASE"/>
    <property type="match status" value="1"/>
</dbReference>
<dbReference type="GO" id="GO:0016410">
    <property type="term" value="F:N-acyltransferase activity"/>
    <property type="evidence" value="ECO:0007669"/>
    <property type="project" value="UniProtKB-UniRule"/>
</dbReference>
<comment type="similarity">
    <text evidence="2 9">Belongs to the CN hydrolase family. Apolipoprotein N-acyltransferase subfamily.</text>
</comment>
<dbReference type="PANTHER" id="PTHR38686:SF1">
    <property type="entry name" value="APOLIPOPROTEIN N-ACYLTRANSFERASE"/>
    <property type="match status" value="1"/>
</dbReference>
<evidence type="ECO:0000256" key="6">
    <source>
        <dbReference type="ARBA" id="ARBA00022989"/>
    </source>
</evidence>
<comment type="function">
    <text evidence="9">Catalyzes the phospholipid dependent N-acylation of the N-terminal cysteine of apolipoprotein, the last step in lipoprotein maturation.</text>
</comment>
<dbReference type="Proteomes" id="UP000215616">
    <property type="component" value="Unassembled WGS sequence"/>
</dbReference>
<keyword evidence="4 9" id="KW-0808">Transferase</keyword>
<comment type="pathway">
    <text evidence="9">Protein modification; lipoprotein biosynthesis (N-acyl transfer).</text>
</comment>
<dbReference type="EC" id="2.3.1.269" evidence="9"/>
<dbReference type="SUPFAM" id="SSF56317">
    <property type="entry name" value="Carbon-nitrogen hydrolase"/>
    <property type="match status" value="1"/>
</dbReference>
<dbReference type="AlphaFoldDB" id="A0A258DFQ2"/>
<dbReference type="GO" id="GO:0005886">
    <property type="term" value="C:plasma membrane"/>
    <property type="evidence" value="ECO:0007669"/>
    <property type="project" value="UniProtKB-SubCell"/>
</dbReference>
<name>A0A258DFQ2_CAUVI</name>
<dbReference type="InterPro" id="IPR036526">
    <property type="entry name" value="C-N_Hydrolase_sf"/>
</dbReference>
<feature type="domain" description="CN hydrolase" evidence="10">
    <location>
        <begin position="235"/>
        <end position="483"/>
    </location>
</feature>
<evidence type="ECO:0000256" key="7">
    <source>
        <dbReference type="ARBA" id="ARBA00023136"/>
    </source>
</evidence>
<evidence type="ECO:0000256" key="3">
    <source>
        <dbReference type="ARBA" id="ARBA00022475"/>
    </source>
</evidence>
<keyword evidence="8 9" id="KW-0012">Acyltransferase</keyword>
<keyword evidence="3 9" id="KW-1003">Cell membrane</keyword>
<comment type="subcellular location">
    <subcellularLocation>
        <location evidence="1 9">Cell membrane</location>
        <topology evidence="1 9">Multi-pass membrane protein</topology>
    </subcellularLocation>
</comment>
<evidence type="ECO:0000256" key="4">
    <source>
        <dbReference type="ARBA" id="ARBA00022679"/>
    </source>
</evidence>
<dbReference type="EMBL" id="NCDQ01000003">
    <property type="protein sequence ID" value="OYX06484.1"/>
    <property type="molecule type" value="Genomic_DNA"/>
</dbReference>
<dbReference type="Pfam" id="PF00795">
    <property type="entry name" value="CN_hydrolase"/>
    <property type="match status" value="1"/>
</dbReference>
<dbReference type="InterPro" id="IPR045378">
    <property type="entry name" value="LNT_N"/>
</dbReference>
<dbReference type="HAMAP" id="MF_01148">
    <property type="entry name" value="Lnt"/>
    <property type="match status" value="1"/>
</dbReference>
<dbReference type="NCBIfam" id="TIGR00546">
    <property type="entry name" value="lnt"/>
    <property type="match status" value="1"/>
</dbReference>
<evidence type="ECO:0000256" key="2">
    <source>
        <dbReference type="ARBA" id="ARBA00010065"/>
    </source>
</evidence>
<evidence type="ECO:0000256" key="1">
    <source>
        <dbReference type="ARBA" id="ARBA00004651"/>
    </source>
</evidence>
<evidence type="ECO:0000256" key="8">
    <source>
        <dbReference type="ARBA" id="ARBA00023315"/>
    </source>
</evidence>
<feature type="transmembrane region" description="Helical" evidence="9">
    <location>
        <begin position="127"/>
        <end position="150"/>
    </location>
</feature>
<feature type="transmembrane region" description="Helical" evidence="9">
    <location>
        <begin position="92"/>
        <end position="115"/>
    </location>
</feature>
<keyword evidence="5 9" id="KW-0812">Transmembrane</keyword>
<proteinExistence type="inferred from homology"/>
<dbReference type="InterPro" id="IPR004563">
    <property type="entry name" value="Apolipo_AcylTrfase"/>
</dbReference>
<sequence>MEATERRALAGAPGLLLALAAGAAAGLAHPPFGFLPGLLGFALLLHVIDAAPLGRWRRAAFARGWAAGFGYFLVGTWWVGEAFMVDAAAHGWQAPFAMALLPAGLGLFWGAAALAYRAAAPKGPLRVLVFAALFALTEWLRGHVLTGFPWDLPGEAWKAGGAVSQTAALVGVYGLSLVTLAIGAAPAVFGGPDSRRARIATVGAAALVLAALWAFGATRVAQARVADTGLVVRMVQPNIPQAMKWSPAEFRAIVERYVSLTAAPAARTPDVVVWPESAIPDAANRVLASGTWTLDAIVGALTPNQVLLAGLYREEGDKPRYYNSLIALRRQGGDLALLGLYDKHTLVPFGEYLPLEGWLDKLGLSALAGFGESFTAGRPPRPMTPAGLPRLQPLICYESLFPGYARGPDRPAWIVNVSNDAWFGRTSGPLQHLNLASYRAIEQGVPLVRSTPTGVSAMIDALGRTRASLGSGESGVLDAVLPGALPPTPYSRWGDAPFWGMTLAGLACAIRRRKAKS</sequence>
<protein>
    <recommendedName>
        <fullName evidence="9">Apolipoprotein N-acyltransferase</fullName>
        <shortName evidence="9">ALP N-acyltransferase</shortName>
        <ecNumber evidence="9">2.3.1.269</ecNumber>
    </recommendedName>
</protein>
<accession>A0A258DFQ2</accession>
<comment type="catalytic activity">
    <reaction evidence="9">
        <text>N-terminal S-1,2-diacyl-sn-glyceryl-L-cysteinyl-[lipoprotein] + a glycerophospholipid = N-acyl-S-1,2-diacyl-sn-glyceryl-L-cysteinyl-[lipoprotein] + a 2-acyl-sn-glycero-3-phospholipid + H(+)</text>
        <dbReference type="Rhea" id="RHEA:48228"/>
        <dbReference type="Rhea" id="RHEA-COMP:14681"/>
        <dbReference type="Rhea" id="RHEA-COMP:14684"/>
        <dbReference type="ChEBI" id="CHEBI:15378"/>
        <dbReference type="ChEBI" id="CHEBI:136912"/>
        <dbReference type="ChEBI" id="CHEBI:140656"/>
        <dbReference type="ChEBI" id="CHEBI:140657"/>
        <dbReference type="ChEBI" id="CHEBI:140660"/>
        <dbReference type="EC" id="2.3.1.269"/>
    </reaction>
</comment>
<evidence type="ECO:0000256" key="5">
    <source>
        <dbReference type="ARBA" id="ARBA00022692"/>
    </source>
</evidence>
<keyword evidence="11" id="KW-0449">Lipoprotein</keyword>
<reference evidence="11 12" key="1">
    <citation type="submission" date="2017-03" db="EMBL/GenBank/DDBJ databases">
        <title>Lifting the veil on microbial sulfur biogeochemistry in mining wastewaters.</title>
        <authorList>
            <person name="Kantor R.S."/>
            <person name="Colenbrander Nelson T."/>
            <person name="Marshall S."/>
            <person name="Bennett D."/>
            <person name="Apte S."/>
            <person name="Camacho D."/>
            <person name="Thomas B.C."/>
            <person name="Warren L.A."/>
            <person name="Banfield J.F."/>
        </authorList>
    </citation>
    <scope>NUCLEOTIDE SEQUENCE [LARGE SCALE GENOMIC DNA]</scope>
    <source>
        <strain evidence="11">32-67-7</strain>
    </source>
</reference>
<keyword evidence="6 9" id="KW-1133">Transmembrane helix</keyword>
<dbReference type="InterPro" id="IPR003010">
    <property type="entry name" value="C-N_Hydrolase"/>
</dbReference>
<dbReference type="Pfam" id="PF20154">
    <property type="entry name" value="LNT_N"/>
    <property type="match status" value="1"/>
</dbReference>
<evidence type="ECO:0000256" key="9">
    <source>
        <dbReference type="HAMAP-Rule" id="MF_01148"/>
    </source>
</evidence>
<feature type="transmembrane region" description="Helical" evidence="9">
    <location>
        <begin position="34"/>
        <end position="53"/>
    </location>
</feature>
<feature type="transmembrane region" description="Helical" evidence="9">
    <location>
        <begin position="197"/>
        <end position="216"/>
    </location>
</feature>
<dbReference type="PANTHER" id="PTHR38686">
    <property type="entry name" value="APOLIPOPROTEIN N-ACYLTRANSFERASE"/>
    <property type="match status" value="1"/>
</dbReference>
<organism evidence="11 12">
    <name type="scientific">Caulobacter vibrioides</name>
    <name type="common">Caulobacter crescentus</name>
    <dbReference type="NCBI Taxonomy" id="155892"/>
    <lineage>
        <taxon>Bacteria</taxon>
        <taxon>Pseudomonadati</taxon>
        <taxon>Pseudomonadota</taxon>
        <taxon>Alphaproteobacteria</taxon>
        <taxon>Caulobacterales</taxon>
        <taxon>Caulobacteraceae</taxon>
        <taxon>Caulobacter</taxon>
    </lineage>
</organism>
<feature type="transmembrane region" description="Helical" evidence="9">
    <location>
        <begin position="170"/>
        <end position="190"/>
    </location>
</feature>
<keyword evidence="7 9" id="KW-0472">Membrane</keyword>
<dbReference type="UniPathway" id="UPA00666"/>